<comment type="caution">
    <text evidence="2">The sequence shown here is derived from an EMBL/GenBank/DDBJ whole genome shotgun (WGS) entry which is preliminary data.</text>
</comment>
<organism evidence="2 3">
    <name type="scientific">Mucilaginibacter glaciei</name>
    <dbReference type="NCBI Taxonomy" id="2772109"/>
    <lineage>
        <taxon>Bacteria</taxon>
        <taxon>Pseudomonadati</taxon>
        <taxon>Bacteroidota</taxon>
        <taxon>Sphingobacteriia</taxon>
        <taxon>Sphingobacteriales</taxon>
        <taxon>Sphingobacteriaceae</taxon>
        <taxon>Mucilaginibacter</taxon>
    </lineage>
</organism>
<reference evidence="2" key="1">
    <citation type="submission" date="2020-09" db="EMBL/GenBank/DDBJ databases">
        <title>Novel species of Mucilaginibacter isolated from a glacier on the Tibetan Plateau.</title>
        <authorList>
            <person name="Liu Q."/>
            <person name="Xin Y.-H."/>
        </authorList>
    </citation>
    <scope>NUCLEOTIDE SEQUENCE</scope>
    <source>
        <strain evidence="2">ZB1P21</strain>
    </source>
</reference>
<dbReference type="EMBL" id="JACWMX010000006">
    <property type="protein sequence ID" value="MBD1394647.1"/>
    <property type="molecule type" value="Genomic_DNA"/>
</dbReference>
<dbReference type="Gene3D" id="3.90.550.10">
    <property type="entry name" value="Spore Coat Polysaccharide Biosynthesis Protein SpsA, Chain A"/>
    <property type="match status" value="1"/>
</dbReference>
<dbReference type="SUPFAM" id="SSF53448">
    <property type="entry name" value="Nucleotide-diphospho-sugar transferases"/>
    <property type="match status" value="1"/>
</dbReference>
<evidence type="ECO:0000313" key="2">
    <source>
        <dbReference type="EMBL" id="MBD1394647.1"/>
    </source>
</evidence>
<dbReference type="AlphaFoldDB" id="A0A926S379"/>
<dbReference type="RefSeq" id="WP_191164415.1">
    <property type="nucleotide sequence ID" value="NZ_JACWMX010000006.1"/>
</dbReference>
<dbReference type="InterPro" id="IPR001173">
    <property type="entry name" value="Glyco_trans_2-like"/>
</dbReference>
<gene>
    <name evidence="2" type="ORF">IDJ76_16180</name>
</gene>
<name>A0A926S379_9SPHI</name>
<dbReference type="CDD" id="cd00761">
    <property type="entry name" value="Glyco_tranf_GTA_type"/>
    <property type="match status" value="1"/>
</dbReference>
<feature type="domain" description="Glycosyltransferase 2-like" evidence="1">
    <location>
        <begin position="4"/>
        <end position="156"/>
    </location>
</feature>
<dbReference type="InterPro" id="IPR029044">
    <property type="entry name" value="Nucleotide-diphossugar_trans"/>
</dbReference>
<protein>
    <submittedName>
        <fullName evidence="2">Glycosyltransferase family 2 protein</fullName>
    </submittedName>
</protein>
<proteinExistence type="predicted"/>
<keyword evidence="3" id="KW-1185">Reference proteome</keyword>
<dbReference type="PANTHER" id="PTHR43685">
    <property type="entry name" value="GLYCOSYLTRANSFERASE"/>
    <property type="match status" value="1"/>
</dbReference>
<evidence type="ECO:0000259" key="1">
    <source>
        <dbReference type="Pfam" id="PF00535"/>
    </source>
</evidence>
<dbReference type="PANTHER" id="PTHR43685:SF2">
    <property type="entry name" value="GLYCOSYLTRANSFERASE 2-LIKE DOMAIN-CONTAINING PROTEIN"/>
    <property type="match status" value="1"/>
</dbReference>
<evidence type="ECO:0000313" key="3">
    <source>
        <dbReference type="Proteomes" id="UP000619078"/>
    </source>
</evidence>
<sequence length="316" mass="36898">MKYTIGIPAYKVTFLKECIQSILDQTCRDFEVVVVNDASPEDIDSVVKSFNTQRIRYYTNEKNFGAENVVDNWNKCLSYAKGDFFILMGDDDKMAPDYLEEFDSLIEKYPKCGVYHCRTVIIDENSNAVQLTDPRPEFESVYDTILQRIEEKRLFFISDYVYRTSTLRANNGFFKLPLAWGSDDISCYIAATKNGIAHTNKPVFMYRRNSQTISTGGNIYLKMDGALAEEKWLLEFVETEPENTSDKILRQSIMRIIRLYSQKKKIRTIYASEQLHPLSLIAKWFKRRKQYGLSIDELMYAALMRIKESRKGKYEQ</sequence>
<dbReference type="InterPro" id="IPR050834">
    <property type="entry name" value="Glycosyltransf_2"/>
</dbReference>
<dbReference type="Proteomes" id="UP000619078">
    <property type="component" value="Unassembled WGS sequence"/>
</dbReference>
<accession>A0A926S379</accession>
<dbReference type="Pfam" id="PF00535">
    <property type="entry name" value="Glycos_transf_2"/>
    <property type="match status" value="1"/>
</dbReference>